<keyword evidence="5 9" id="KW-0411">Iron-sulfur</keyword>
<accession>A0A4Q8D065</accession>
<dbReference type="Pfam" id="PF00920">
    <property type="entry name" value="ILVD_EDD_N"/>
    <property type="match status" value="1"/>
</dbReference>
<dbReference type="OrthoDB" id="9807077at2"/>
<dbReference type="InterPro" id="IPR004786">
    <property type="entry name" value="6-phosphgluc_deHydtase"/>
</dbReference>
<dbReference type="SUPFAM" id="SSF52016">
    <property type="entry name" value="LeuD/IlvD-like"/>
    <property type="match status" value="1"/>
</dbReference>
<gene>
    <name evidence="9" type="primary">edd</name>
    <name evidence="13" type="ORF">EV698_0909</name>
</gene>
<evidence type="ECO:0000256" key="3">
    <source>
        <dbReference type="ARBA" id="ARBA00022723"/>
    </source>
</evidence>
<keyword evidence="6 9" id="KW-0311">Gluconate utilization</keyword>
<evidence type="ECO:0000259" key="12">
    <source>
        <dbReference type="Pfam" id="PF24877"/>
    </source>
</evidence>
<feature type="domain" description="Dihydroxy-acid/6-phosphogluconate dehydratase N-terminal" evidence="11">
    <location>
        <begin position="69"/>
        <end position="382"/>
    </location>
</feature>
<dbReference type="InterPro" id="IPR000581">
    <property type="entry name" value="ILV_EDD_N"/>
</dbReference>
<dbReference type="GO" id="GO:0004456">
    <property type="term" value="F:phosphogluconate dehydratase activity"/>
    <property type="evidence" value="ECO:0007669"/>
    <property type="project" value="UniProtKB-UniRule"/>
</dbReference>
<dbReference type="HAMAP" id="MF_02094">
    <property type="entry name" value="Edd"/>
    <property type="match status" value="1"/>
</dbReference>
<dbReference type="EC" id="4.2.1.12" evidence="9 10"/>
<dbReference type="Gene3D" id="3.50.30.80">
    <property type="entry name" value="IlvD/EDD C-terminal domain-like"/>
    <property type="match status" value="1"/>
</dbReference>
<feature type="domain" description="Dihydroxy-acid/6-phosphogluconate dehydratase C-terminal" evidence="12">
    <location>
        <begin position="409"/>
        <end position="600"/>
    </location>
</feature>
<evidence type="ECO:0000256" key="9">
    <source>
        <dbReference type="HAMAP-Rule" id="MF_02094"/>
    </source>
</evidence>
<comment type="pathway">
    <text evidence="9">Carbohydrate metabolism; Entner-Doudoroff pathway.</text>
</comment>
<proteinExistence type="inferred from homology"/>
<dbReference type="SUPFAM" id="SSF143975">
    <property type="entry name" value="IlvD/EDD N-terminal domain-like"/>
    <property type="match status" value="1"/>
</dbReference>
<comment type="cofactor">
    <cofactor evidence="9">
        <name>[4Fe-4S] cluster</name>
        <dbReference type="ChEBI" id="CHEBI:49883"/>
    </cofactor>
    <text evidence="9">Binds 1 [4Fe-4S] cluster.</text>
</comment>
<comment type="caution">
    <text evidence="13">The sequence shown here is derived from an EMBL/GenBank/DDBJ whole genome shotgun (WGS) entry which is preliminary data.</text>
</comment>
<comment type="function">
    <text evidence="9">Catalyzes the dehydration of 6-phospho-D-gluconate to 2-dehydro-3-deoxy-6-phospho-D-gluconate.</text>
</comment>
<dbReference type="Pfam" id="PF24877">
    <property type="entry name" value="ILV_EDD_C"/>
    <property type="match status" value="1"/>
</dbReference>
<keyword evidence="8 9" id="KW-0119">Carbohydrate metabolism</keyword>
<dbReference type="UniPathway" id="UPA00226"/>
<dbReference type="GO" id="GO:0019521">
    <property type="term" value="P:D-gluconate metabolic process"/>
    <property type="evidence" value="ECO:0007669"/>
    <property type="project" value="UniProtKB-KW"/>
</dbReference>
<dbReference type="GO" id="GO:0005829">
    <property type="term" value="C:cytosol"/>
    <property type="evidence" value="ECO:0007669"/>
    <property type="project" value="TreeGrafter"/>
</dbReference>
<protein>
    <recommendedName>
        <fullName evidence="9 10">Phosphogluconate dehydratase</fullName>
        <ecNumber evidence="9 10">4.2.1.12</ecNumber>
    </recommendedName>
</protein>
<evidence type="ECO:0000256" key="6">
    <source>
        <dbReference type="ARBA" id="ARBA00023064"/>
    </source>
</evidence>
<feature type="binding site" evidence="9">
    <location>
        <position position="224"/>
    </location>
    <ligand>
        <name>[4Fe-4S] cluster</name>
        <dbReference type="ChEBI" id="CHEBI:49883"/>
    </ligand>
</feature>
<dbReference type="EMBL" id="SHLI01000001">
    <property type="protein sequence ID" value="RZU98654.1"/>
    <property type="molecule type" value="Genomic_DNA"/>
</dbReference>
<evidence type="ECO:0000256" key="2">
    <source>
        <dbReference type="ARBA" id="ARBA00022485"/>
    </source>
</evidence>
<dbReference type="InterPro" id="IPR020558">
    <property type="entry name" value="DiOHA_6PGluconate_deHydtase_CS"/>
</dbReference>
<dbReference type="PANTHER" id="PTHR43661:SF1">
    <property type="entry name" value="PHOSPHOGLUCONATE DEHYDRATASE"/>
    <property type="match status" value="1"/>
</dbReference>
<keyword evidence="3 9" id="KW-0479">Metal-binding</keyword>
<dbReference type="GO" id="GO:0046872">
    <property type="term" value="F:metal ion binding"/>
    <property type="evidence" value="ECO:0007669"/>
    <property type="project" value="UniProtKB-KW"/>
</dbReference>
<sequence length="610" mass="64111">MPALNAAVAAVTRRIEARSEADRAAYLDRLQAAADAGPVRTSLSCTNLAHAFAAAPDSDKARLKGLQQSNVGIVSAYNDMLSAHQPLERFPGLLKQAVREAGGTAQFAGGVPAMCDGVTQGQPGMELSLFSRDVIAMATGVALSHNTFDAGLCLGVCDKIVPGLLIGALHFGHLPFIFVPAGPMTSGMPNDEKAKIRALYAEGKVGRDALLESETQSYHGPGTCTFYGTANSNQMLMEVMGLHLPGAAFVNPNTPLRDALTIAAGHRINRITARGDEYTPVGRVIDARAIVNGIVGLLATGGSTNHTIHLVAIARAAGLHVDWSDFDTLSRVVPLLTRIYPNGQADINHFHAAGGMGFLVRELLDAGLLHEDVTTVAGEGLRAYAREPMLAEGGVGWQDAPRESGDQSVVRPVAEPFAADGGLRVLDGNLGRAVIKTSAVRAEHRRIEAPARVFDDQQAVLAAFRADELEGDFVCVVRGQGPRANGMPELHKLTPELGVLLSRGQRVALVTDGRMSGASGKVPAAIHLHPEWVCGGAIGRIRDGDWICLDADAGTLSVQVPEAEWAARRAEPAETGVQHGMGREMFAAFRATASSAETGAITFNPATAGS</sequence>
<feature type="binding site" evidence="9">
    <location>
        <position position="157"/>
    </location>
    <ligand>
        <name>[4Fe-4S] cluster</name>
        <dbReference type="ChEBI" id="CHEBI:49883"/>
    </ligand>
</feature>
<dbReference type="InterPro" id="IPR056740">
    <property type="entry name" value="ILV_EDD_C"/>
</dbReference>
<organism evidence="13 14">
    <name type="scientific">Spiribacter vilamensis</name>
    <dbReference type="NCBI Taxonomy" id="531306"/>
    <lineage>
        <taxon>Bacteria</taxon>
        <taxon>Pseudomonadati</taxon>
        <taxon>Pseudomonadota</taxon>
        <taxon>Gammaproteobacteria</taxon>
        <taxon>Chromatiales</taxon>
        <taxon>Ectothiorhodospiraceae</taxon>
        <taxon>Spiribacter</taxon>
    </lineage>
</organism>
<keyword evidence="14" id="KW-1185">Reference proteome</keyword>
<dbReference type="NCBIfam" id="TIGR01196">
    <property type="entry name" value="edd"/>
    <property type="match status" value="1"/>
</dbReference>
<evidence type="ECO:0000256" key="7">
    <source>
        <dbReference type="ARBA" id="ARBA00023239"/>
    </source>
</evidence>
<dbReference type="InterPro" id="IPR037237">
    <property type="entry name" value="IlvD/EDD_N"/>
</dbReference>
<dbReference type="Proteomes" id="UP000292298">
    <property type="component" value="Unassembled WGS sequence"/>
</dbReference>
<evidence type="ECO:0000256" key="8">
    <source>
        <dbReference type="ARBA" id="ARBA00023277"/>
    </source>
</evidence>
<keyword evidence="4 9" id="KW-0408">Iron</keyword>
<comment type="similarity">
    <text evidence="1 9">Belongs to the IlvD/Edd family.</text>
</comment>
<dbReference type="GO" id="GO:0009255">
    <property type="term" value="P:Entner-Doudoroff pathway through 6-phosphogluconate"/>
    <property type="evidence" value="ECO:0007669"/>
    <property type="project" value="UniProtKB-UniRule"/>
</dbReference>
<dbReference type="RefSeq" id="WP_130502947.1">
    <property type="nucleotide sequence ID" value="NZ_SHLI01000001.1"/>
</dbReference>
<name>A0A4Q8D065_9GAMM</name>
<dbReference type="PANTHER" id="PTHR43661">
    <property type="entry name" value="D-XYLONATE DEHYDRATASE"/>
    <property type="match status" value="1"/>
</dbReference>
<dbReference type="GO" id="GO:0051539">
    <property type="term" value="F:4 iron, 4 sulfur cluster binding"/>
    <property type="evidence" value="ECO:0007669"/>
    <property type="project" value="UniProtKB-UniRule"/>
</dbReference>
<evidence type="ECO:0000256" key="10">
    <source>
        <dbReference type="NCBIfam" id="TIGR01196"/>
    </source>
</evidence>
<evidence type="ECO:0000256" key="5">
    <source>
        <dbReference type="ARBA" id="ARBA00023014"/>
    </source>
</evidence>
<evidence type="ECO:0000313" key="14">
    <source>
        <dbReference type="Proteomes" id="UP000292298"/>
    </source>
</evidence>
<comment type="catalytic activity">
    <reaction evidence="9">
        <text>6-phospho-D-gluconate = 2-dehydro-3-deoxy-6-phospho-D-gluconate + H2O</text>
        <dbReference type="Rhea" id="RHEA:17277"/>
        <dbReference type="ChEBI" id="CHEBI:15377"/>
        <dbReference type="ChEBI" id="CHEBI:57569"/>
        <dbReference type="ChEBI" id="CHEBI:58759"/>
        <dbReference type="EC" id="4.2.1.12"/>
    </reaction>
</comment>
<dbReference type="AlphaFoldDB" id="A0A4Q8D065"/>
<evidence type="ECO:0000256" key="4">
    <source>
        <dbReference type="ARBA" id="ARBA00023004"/>
    </source>
</evidence>
<dbReference type="PROSITE" id="PS00887">
    <property type="entry name" value="ILVD_EDD_2"/>
    <property type="match status" value="1"/>
</dbReference>
<evidence type="ECO:0000259" key="11">
    <source>
        <dbReference type="Pfam" id="PF00920"/>
    </source>
</evidence>
<evidence type="ECO:0000313" key="13">
    <source>
        <dbReference type="EMBL" id="RZU98654.1"/>
    </source>
</evidence>
<reference evidence="13 14" key="1">
    <citation type="submission" date="2019-02" db="EMBL/GenBank/DDBJ databases">
        <title>Genomic Encyclopedia of Type Strains, Phase IV (KMG-IV): sequencing the most valuable type-strain genomes for metagenomic binning, comparative biology and taxonomic classification.</title>
        <authorList>
            <person name="Goeker M."/>
        </authorList>
    </citation>
    <scope>NUCLEOTIDE SEQUENCE [LARGE SCALE GENOMIC DNA]</scope>
    <source>
        <strain evidence="13 14">DSM 21056</strain>
    </source>
</reference>
<dbReference type="PROSITE" id="PS00886">
    <property type="entry name" value="ILVD_EDD_1"/>
    <property type="match status" value="1"/>
</dbReference>
<keyword evidence="2 9" id="KW-0004">4Fe-4S</keyword>
<dbReference type="InterPro" id="IPR042096">
    <property type="entry name" value="Dihydro-acid_dehy_C"/>
</dbReference>
<keyword evidence="7 9" id="KW-0456">Lyase</keyword>
<evidence type="ECO:0000256" key="1">
    <source>
        <dbReference type="ARBA" id="ARBA00006486"/>
    </source>
</evidence>